<reference evidence="2" key="1">
    <citation type="journal article" date="2014" name="Int. J. Syst. Evol. Microbiol.">
        <title>Complete genome sequence of Corynebacterium casei LMG S-19264T (=DSM 44701T), isolated from a smear-ripened cheese.</title>
        <authorList>
            <consortium name="US DOE Joint Genome Institute (JGI-PGF)"/>
            <person name="Walter F."/>
            <person name="Albersmeier A."/>
            <person name="Kalinowski J."/>
            <person name="Ruckert C."/>
        </authorList>
    </citation>
    <scope>NUCLEOTIDE SEQUENCE</scope>
    <source>
        <strain evidence="2">JCM 31311</strain>
    </source>
</reference>
<sequence>MLPWTLLGRAPIPGTQDRLLLWQRGDEFSIRISGYVSELMNSRLHGSEEALATQACTLLGNPQAARVLVGGLGMGFTLAAALRAVGEAGSAVVAELVPEVVEWNRGALGAAAGRPLDDPRVSVLISDVAEVIRAARADYDAVLLDVDNGPEGMTQQENNWLYTPAGLAAARRALRPGGVLAVWSAEQDTGFTARLTAAGYAVQVRTVHARTDKSGRGRGARHTIWLAQLNEGSRQG</sequence>
<dbReference type="SUPFAM" id="SSF53335">
    <property type="entry name" value="S-adenosyl-L-methionine-dependent methyltransferases"/>
    <property type="match status" value="1"/>
</dbReference>
<accession>A0A918F573</accession>
<keyword evidence="1" id="KW-0620">Polyamine biosynthesis</keyword>
<dbReference type="AlphaFoldDB" id="A0A918F573"/>
<dbReference type="InterPro" id="IPR029063">
    <property type="entry name" value="SAM-dependent_MTases_sf"/>
</dbReference>
<protein>
    <recommendedName>
        <fullName evidence="4">Spermidine synthase</fullName>
    </recommendedName>
</protein>
<proteinExistence type="predicted"/>
<dbReference type="PANTHER" id="PTHR43317:SF3">
    <property type="entry name" value="BLR2883 PROTEIN"/>
    <property type="match status" value="1"/>
</dbReference>
<dbReference type="GO" id="GO:0006596">
    <property type="term" value="P:polyamine biosynthetic process"/>
    <property type="evidence" value="ECO:0007669"/>
    <property type="project" value="UniProtKB-KW"/>
</dbReference>
<dbReference type="Gene3D" id="3.40.50.150">
    <property type="entry name" value="Vaccinia Virus protein VP39"/>
    <property type="match status" value="1"/>
</dbReference>
<dbReference type="EMBL" id="BMQL01000005">
    <property type="protein sequence ID" value="GGR02410.1"/>
    <property type="molecule type" value="Genomic_DNA"/>
</dbReference>
<dbReference type="RefSeq" id="WP_189088834.1">
    <property type="nucleotide sequence ID" value="NZ_BMQL01000005.1"/>
</dbReference>
<keyword evidence="3" id="KW-1185">Reference proteome</keyword>
<evidence type="ECO:0000313" key="2">
    <source>
        <dbReference type="EMBL" id="GGR02410.1"/>
    </source>
</evidence>
<evidence type="ECO:0000313" key="3">
    <source>
        <dbReference type="Proteomes" id="UP000603865"/>
    </source>
</evidence>
<comment type="caution">
    <text evidence="2">The sequence shown here is derived from an EMBL/GenBank/DDBJ whole genome shotgun (WGS) entry which is preliminary data.</text>
</comment>
<reference evidence="2" key="2">
    <citation type="submission" date="2020-09" db="EMBL/GenBank/DDBJ databases">
        <authorList>
            <person name="Sun Q."/>
            <person name="Ohkuma M."/>
        </authorList>
    </citation>
    <scope>NUCLEOTIDE SEQUENCE</scope>
    <source>
        <strain evidence="2">JCM 31311</strain>
    </source>
</reference>
<organism evidence="2 3">
    <name type="scientific">Deinococcus ruber</name>
    <dbReference type="NCBI Taxonomy" id="1848197"/>
    <lineage>
        <taxon>Bacteria</taxon>
        <taxon>Thermotogati</taxon>
        <taxon>Deinococcota</taxon>
        <taxon>Deinococci</taxon>
        <taxon>Deinococcales</taxon>
        <taxon>Deinococcaceae</taxon>
        <taxon>Deinococcus</taxon>
    </lineage>
</organism>
<dbReference type="Pfam" id="PF01564">
    <property type="entry name" value="Spermine_synth"/>
    <property type="match status" value="1"/>
</dbReference>
<evidence type="ECO:0008006" key="4">
    <source>
        <dbReference type="Google" id="ProtNLM"/>
    </source>
</evidence>
<evidence type="ECO:0000256" key="1">
    <source>
        <dbReference type="ARBA" id="ARBA00023115"/>
    </source>
</evidence>
<gene>
    <name evidence="2" type="ORF">GCM10008957_14220</name>
</gene>
<name>A0A918F573_9DEIO</name>
<dbReference type="Proteomes" id="UP000603865">
    <property type="component" value="Unassembled WGS sequence"/>
</dbReference>
<dbReference type="PANTHER" id="PTHR43317">
    <property type="entry name" value="THERMOSPERMINE SYNTHASE ACAULIS5"/>
    <property type="match status" value="1"/>
</dbReference>